<dbReference type="CDD" id="cd17502">
    <property type="entry name" value="MFS_Azr1_MDR_like"/>
    <property type="match status" value="1"/>
</dbReference>
<feature type="transmembrane region" description="Helical" evidence="8">
    <location>
        <begin position="293"/>
        <end position="314"/>
    </location>
</feature>
<evidence type="ECO:0000259" key="9">
    <source>
        <dbReference type="PROSITE" id="PS50850"/>
    </source>
</evidence>
<proteinExistence type="predicted"/>
<evidence type="ECO:0000256" key="4">
    <source>
        <dbReference type="ARBA" id="ARBA00022692"/>
    </source>
</evidence>
<dbReference type="InterPro" id="IPR036259">
    <property type="entry name" value="MFS_trans_sf"/>
</dbReference>
<dbReference type="RefSeq" id="WP_143719703.1">
    <property type="nucleotide sequence ID" value="NZ_VKDB01000003.1"/>
</dbReference>
<feature type="transmembrane region" description="Helical" evidence="8">
    <location>
        <begin position="262"/>
        <end position="281"/>
    </location>
</feature>
<keyword evidence="4 8" id="KW-0812">Transmembrane</keyword>
<feature type="transmembrane region" description="Helical" evidence="8">
    <location>
        <begin position="395"/>
        <end position="414"/>
    </location>
</feature>
<feature type="transmembrane region" description="Helical" evidence="8">
    <location>
        <begin position="350"/>
        <end position="374"/>
    </location>
</feature>
<keyword evidence="6 8" id="KW-0472">Membrane</keyword>
<evidence type="ECO:0000256" key="2">
    <source>
        <dbReference type="ARBA" id="ARBA00022448"/>
    </source>
</evidence>
<dbReference type="PROSITE" id="PS00217">
    <property type="entry name" value="SUGAR_TRANSPORT_2"/>
    <property type="match status" value="1"/>
</dbReference>
<dbReference type="Pfam" id="PF07690">
    <property type="entry name" value="MFS_1"/>
    <property type="match status" value="1"/>
</dbReference>
<dbReference type="PANTHER" id="PTHR23501:SF191">
    <property type="entry name" value="VACUOLAR BASIC AMINO ACID TRANSPORTER 4"/>
    <property type="match status" value="1"/>
</dbReference>
<dbReference type="GO" id="GO:0022857">
    <property type="term" value="F:transmembrane transporter activity"/>
    <property type="evidence" value="ECO:0007669"/>
    <property type="project" value="InterPro"/>
</dbReference>
<evidence type="ECO:0000313" key="11">
    <source>
        <dbReference type="Proteomes" id="UP000316092"/>
    </source>
</evidence>
<comment type="caution">
    <text evidence="10">The sequence shown here is derived from an EMBL/GenBank/DDBJ whole genome shotgun (WGS) entry which is preliminary data.</text>
</comment>
<reference evidence="10 11" key="1">
    <citation type="submission" date="2019-07" db="EMBL/GenBank/DDBJ databases">
        <title>Deinococcus detaillus sp. nov., isolated from humus soil in Antarctica.</title>
        <authorList>
            <person name="Zhang K."/>
        </authorList>
    </citation>
    <scope>NUCLEOTIDE SEQUENCE [LARGE SCALE GENOMIC DNA]</scope>
    <source>
        <strain evidence="10 11">H1</strain>
    </source>
</reference>
<keyword evidence="5 8" id="KW-1133">Transmembrane helix</keyword>
<evidence type="ECO:0000256" key="8">
    <source>
        <dbReference type="SAM" id="Phobius"/>
    </source>
</evidence>
<accession>A0A553V4L5</accession>
<dbReference type="FunFam" id="1.20.1720.10:FF:000004">
    <property type="entry name" value="EmrB/QacA family drug resistance transporter"/>
    <property type="match status" value="1"/>
</dbReference>
<dbReference type="InterPro" id="IPR020846">
    <property type="entry name" value="MFS_dom"/>
</dbReference>
<keyword evidence="2" id="KW-0813">Transport</keyword>
<sequence length="465" mass="48309">MTASAPAPDRARTLAVAGLLLGITLAALESSVIATAMPTVIRELGGQHLYALPFAVYLLTSTITSPLWGRASDLLGRKRLYLAGILIFLLGSMLCGVAGSMTALIAARALQGIGAGSVQTLTFTLVGEMFTLEQRARVQGFFSGVWGIAGLVGPLIGGLIVDHASWRWVFYLNLPFGIPAVLLALRYLPSTRPVREGRTQIDWLGALLFTLGSGLLIWGLEFKLWWLALLSVGVLAGALWVESRHPSPLLPMKNLKAVLPRVGVLGNLLAGAAYFGTIAYLPLFAQGVSGQGATAAGVILTPMLLGWTGTSILAARLIGRLGTTRLTLWGFNILVVAFVLFAVLAHAPLWAISAVGFVAGSGMGFSMFTLLIAVQQATAKADLGAVTSAILFSRQMGGAVGTALMGTLIGEAAISSGGGALASGLQRAFVLALVLVIVAWVLAQTLRKVPAAGEAAAQNSAQSTD</sequence>
<dbReference type="InterPro" id="IPR011701">
    <property type="entry name" value="MFS"/>
</dbReference>
<dbReference type="InterPro" id="IPR005829">
    <property type="entry name" value="Sugar_transporter_CS"/>
</dbReference>
<keyword evidence="11" id="KW-1185">Reference proteome</keyword>
<name>A0A553V4L5_9DEIO</name>
<feature type="transmembrane region" description="Helical" evidence="8">
    <location>
        <begin position="326"/>
        <end position="344"/>
    </location>
</feature>
<dbReference type="SUPFAM" id="SSF103473">
    <property type="entry name" value="MFS general substrate transporter"/>
    <property type="match status" value="1"/>
</dbReference>
<feature type="transmembrane region" description="Helical" evidence="8">
    <location>
        <begin position="105"/>
        <end position="126"/>
    </location>
</feature>
<feature type="transmembrane region" description="Helical" evidence="8">
    <location>
        <begin position="138"/>
        <end position="156"/>
    </location>
</feature>
<dbReference type="EMBL" id="VKDB01000003">
    <property type="protein sequence ID" value="TSA87151.1"/>
    <property type="molecule type" value="Genomic_DNA"/>
</dbReference>
<feature type="domain" description="Major facilitator superfamily (MFS) profile" evidence="9">
    <location>
        <begin position="15"/>
        <end position="451"/>
    </location>
</feature>
<dbReference type="PROSITE" id="PS50850">
    <property type="entry name" value="MFS"/>
    <property type="match status" value="1"/>
</dbReference>
<feature type="transmembrane region" description="Helical" evidence="8">
    <location>
        <begin position="50"/>
        <end position="68"/>
    </location>
</feature>
<comment type="subcellular location">
    <subcellularLocation>
        <location evidence="1">Cell membrane</location>
        <topology evidence="1">Multi-pass membrane protein</topology>
    </subcellularLocation>
</comment>
<evidence type="ECO:0000313" key="10">
    <source>
        <dbReference type="EMBL" id="TSA87151.1"/>
    </source>
</evidence>
<evidence type="ECO:0000256" key="7">
    <source>
        <dbReference type="ARBA" id="ARBA00044273"/>
    </source>
</evidence>
<evidence type="ECO:0000256" key="1">
    <source>
        <dbReference type="ARBA" id="ARBA00004651"/>
    </source>
</evidence>
<dbReference type="Gene3D" id="1.20.1250.20">
    <property type="entry name" value="MFS general substrate transporter like domains"/>
    <property type="match status" value="1"/>
</dbReference>
<feature type="transmembrane region" description="Helical" evidence="8">
    <location>
        <begin position="80"/>
        <end position="99"/>
    </location>
</feature>
<feature type="transmembrane region" description="Helical" evidence="8">
    <location>
        <begin position="224"/>
        <end position="241"/>
    </location>
</feature>
<organism evidence="10 11">
    <name type="scientific">Deinococcus detaillensis</name>
    <dbReference type="NCBI Taxonomy" id="2592048"/>
    <lineage>
        <taxon>Bacteria</taxon>
        <taxon>Thermotogati</taxon>
        <taxon>Deinococcota</taxon>
        <taxon>Deinococci</taxon>
        <taxon>Deinococcales</taxon>
        <taxon>Deinococcaceae</taxon>
        <taxon>Deinococcus</taxon>
    </lineage>
</organism>
<evidence type="ECO:0000256" key="5">
    <source>
        <dbReference type="ARBA" id="ARBA00022989"/>
    </source>
</evidence>
<protein>
    <recommendedName>
        <fullName evidence="7">MFS-type drug efflux transporter P55</fullName>
    </recommendedName>
</protein>
<feature type="transmembrane region" description="Helical" evidence="8">
    <location>
        <begin position="420"/>
        <end position="443"/>
    </location>
</feature>
<dbReference type="PRINTS" id="PR01036">
    <property type="entry name" value="TCRTETB"/>
</dbReference>
<dbReference type="PANTHER" id="PTHR23501">
    <property type="entry name" value="MAJOR FACILITATOR SUPERFAMILY"/>
    <property type="match status" value="1"/>
</dbReference>
<evidence type="ECO:0000256" key="3">
    <source>
        <dbReference type="ARBA" id="ARBA00022475"/>
    </source>
</evidence>
<gene>
    <name evidence="10" type="ORF">FNU79_04470</name>
</gene>
<dbReference type="OrthoDB" id="52797at2"/>
<dbReference type="Gene3D" id="1.20.1720.10">
    <property type="entry name" value="Multidrug resistance protein D"/>
    <property type="match status" value="1"/>
</dbReference>
<feature type="transmembrane region" description="Helical" evidence="8">
    <location>
        <begin position="168"/>
        <end position="189"/>
    </location>
</feature>
<dbReference type="GO" id="GO:0005886">
    <property type="term" value="C:plasma membrane"/>
    <property type="evidence" value="ECO:0007669"/>
    <property type="project" value="UniProtKB-SubCell"/>
</dbReference>
<keyword evidence="3" id="KW-1003">Cell membrane</keyword>
<dbReference type="Proteomes" id="UP000316092">
    <property type="component" value="Unassembled WGS sequence"/>
</dbReference>
<evidence type="ECO:0000256" key="6">
    <source>
        <dbReference type="ARBA" id="ARBA00023136"/>
    </source>
</evidence>
<dbReference type="AlphaFoldDB" id="A0A553V4L5"/>
<feature type="transmembrane region" description="Helical" evidence="8">
    <location>
        <begin position="201"/>
        <end position="218"/>
    </location>
</feature>